<protein>
    <submittedName>
        <fullName evidence="4">Uncharacterized protein</fullName>
    </submittedName>
</protein>
<keyword evidence="5" id="KW-1185">Reference proteome</keyword>
<name>A0AAN8V7T8_9MAGN</name>
<comment type="caution">
    <text evidence="4">The sequence shown here is derived from an EMBL/GenBank/DDBJ whole genome shotgun (WGS) entry which is preliminary data.</text>
</comment>
<reference evidence="4 5" key="1">
    <citation type="submission" date="2023-12" db="EMBL/GenBank/DDBJ databases">
        <title>A high-quality genome assembly for Dillenia turbinata (Dilleniales).</title>
        <authorList>
            <person name="Chanderbali A."/>
        </authorList>
    </citation>
    <scope>NUCLEOTIDE SEQUENCE [LARGE SCALE GENOMIC DNA]</scope>
    <source>
        <strain evidence="4">LSX21</strain>
        <tissue evidence="4">Leaf</tissue>
    </source>
</reference>
<dbReference type="GO" id="GO:0032875">
    <property type="term" value="P:regulation of DNA endoreduplication"/>
    <property type="evidence" value="ECO:0007669"/>
    <property type="project" value="InterPro"/>
</dbReference>
<dbReference type="AlphaFoldDB" id="A0AAN8V7T8"/>
<feature type="region of interest" description="Disordered" evidence="3">
    <location>
        <begin position="171"/>
        <end position="222"/>
    </location>
</feature>
<evidence type="ECO:0000256" key="3">
    <source>
        <dbReference type="SAM" id="MobiDB-lite"/>
    </source>
</evidence>
<organism evidence="4 5">
    <name type="scientific">Dillenia turbinata</name>
    <dbReference type="NCBI Taxonomy" id="194707"/>
    <lineage>
        <taxon>Eukaryota</taxon>
        <taxon>Viridiplantae</taxon>
        <taxon>Streptophyta</taxon>
        <taxon>Embryophyta</taxon>
        <taxon>Tracheophyta</taxon>
        <taxon>Spermatophyta</taxon>
        <taxon>Magnoliopsida</taxon>
        <taxon>eudicotyledons</taxon>
        <taxon>Gunneridae</taxon>
        <taxon>Pentapetalae</taxon>
        <taxon>Dilleniales</taxon>
        <taxon>Dilleniaceae</taxon>
        <taxon>Dillenia</taxon>
    </lineage>
</organism>
<dbReference type="Proteomes" id="UP001370490">
    <property type="component" value="Unassembled WGS sequence"/>
</dbReference>
<dbReference type="EMBL" id="JBAMMX010000014">
    <property type="protein sequence ID" value="KAK6928389.1"/>
    <property type="molecule type" value="Genomic_DNA"/>
</dbReference>
<dbReference type="PANTHER" id="PTHR33142">
    <property type="entry name" value="CYCLIN-DEPENDENT PROTEIN KINASE INHIBITOR SMR13"/>
    <property type="match status" value="1"/>
</dbReference>
<dbReference type="InterPro" id="IPR040389">
    <property type="entry name" value="SMR"/>
</dbReference>
<proteinExistence type="predicted"/>
<accession>A0AAN8V7T8</accession>
<evidence type="ECO:0000256" key="2">
    <source>
        <dbReference type="ARBA" id="ARBA00023306"/>
    </source>
</evidence>
<evidence type="ECO:0000313" key="5">
    <source>
        <dbReference type="Proteomes" id="UP001370490"/>
    </source>
</evidence>
<keyword evidence="2" id="KW-0131">Cell cycle</keyword>
<dbReference type="PANTHER" id="PTHR33142:SF40">
    <property type="entry name" value="CYCLIN-DEPENDENT PROTEIN KINASE INHIBITOR SMR6"/>
    <property type="match status" value="1"/>
</dbReference>
<sequence>MFPLKRLTALLVYLLSKGNTSCCVGYLLFTYSGYLMVGLPRSLCDFLKRMFVYVQCRGKIVKLINETIFNELEKDFDFLKHETTLYDQKWIKFGGDYLARWRWVMVAWHLISLHGTLSSLDHHWLLTGCMGPISGSETCEFVWASEDMGLVESEGKKWVITGISVRGQMRPINTKPRDKECEEDEESCSTTPTAKEARIPETLPCPPAPRKRKPSSRCHYNGSREFFTPPDLETVFIRHVERAN</sequence>
<gene>
    <name evidence="4" type="ORF">RJ641_006980</name>
</gene>
<dbReference type="GO" id="GO:0004860">
    <property type="term" value="F:protein kinase inhibitor activity"/>
    <property type="evidence" value="ECO:0007669"/>
    <property type="project" value="UniProtKB-KW"/>
</dbReference>
<keyword evidence="1" id="KW-0649">Protein kinase inhibitor</keyword>
<evidence type="ECO:0000256" key="1">
    <source>
        <dbReference type="ARBA" id="ARBA00023013"/>
    </source>
</evidence>
<evidence type="ECO:0000313" key="4">
    <source>
        <dbReference type="EMBL" id="KAK6928389.1"/>
    </source>
</evidence>